<comment type="caution">
    <text evidence="1">The sequence shown here is derived from an EMBL/GenBank/DDBJ whole genome shotgun (WGS) entry which is preliminary data.</text>
</comment>
<accession>A0AAV3PAM6</accession>
<organism evidence="1 2">
    <name type="scientific">Lithospermum erythrorhizon</name>
    <name type="common">Purple gromwell</name>
    <name type="synonym">Lithospermum officinale var. erythrorhizon</name>
    <dbReference type="NCBI Taxonomy" id="34254"/>
    <lineage>
        <taxon>Eukaryota</taxon>
        <taxon>Viridiplantae</taxon>
        <taxon>Streptophyta</taxon>
        <taxon>Embryophyta</taxon>
        <taxon>Tracheophyta</taxon>
        <taxon>Spermatophyta</taxon>
        <taxon>Magnoliopsida</taxon>
        <taxon>eudicotyledons</taxon>
        <taxon>Gunneridae</taxon>
        <taxon>Pentapetalae</taxon>
        <taxon>asterids</taxon>
        <taxon>lamiids</taxon>
        <taxon>Boraginales</taxon>
        <taxon>Boraginaceae</taxon>
        <taxon>Boraginoideae</taxon>
        <taxon>Lithospermeae</taxon>
        <taxon>Lithospermum</taxon>
    </lineage>
</organism>
<keyword evidence="2" id="KW-1185">Reference proteome</keyword>
<evidence type="ECO:0000313" key="1">
    <source>
        <dbReference type="EMBL" id="GAA0147042.1"/>
    </source>
</evidence>
<dbReference type="Proteomes" id="UP001454036">
    <property type="component" value="Unassembled WGS sequence"/>
</dbReference>
<dbReference type="AlphaFoldDB" id="A0AAV3PAM6"/>
<sequence>MLALACVDATVAPPPTFSSAIGQPTNTISAAADVDIAHWSSGLSSTFYRIDGWESFISRLIILIFKPKHSGGLGLQLPLIVGYRLLGGWGAEGLGWRCVGLGKIIREGY</sequence>
<protein>
    <submittedName>
        <fullName evidence="1">Uncharacterized protein</fullName>
    </submittedName>
</protein>
<gene>
    <name evidence="1" type="ORF">LIER_06841</name>
</gene>
<dbReference type="EMBL" id="BAABME010001018">
    <property type="protein sequence ID" value="GAA0147042.1"/>
    <property type="molecule type" value="Genomic_DNA"/>
</dbReference>
<name>A0AAV3PAM6_LITER</name>
<proteinExistence type="predicted"/>
<evidence type="ECO:0000313" key="2">
    <source>
        <dbReference type="Proteomes" id="UP001454036"/>
    </source>
</evidence>
<reference evidence="1 2" key="1">
    <citation type="submission" date="2024-01" db="EMBL/GenBank/DDBJ databases">
        <title>The complete chloroplast genome sequence of Lithospermum erythrorhizon: insights into the phylogenetic relationship among Boraginaceae species and the maternal lineages of purple gromwells.</title>
        <authorList>
            <person name="Okada T."/>
            <person name="Watanabe K."/>
        </authorList>
    </citation>
    <scope>NUCLEOTIDE SEQUENCE [LARGE SCALE GENOMIC DNA]</scope>
</reference>